<evidence type="ECO:0000313" key="3">
    <source>
        <dbReference type="Proteomes" id="UP000077926"/>
    </source>
</evidence>
<evidence type="ECO:0000256" key="1">
    <source>
        <dbReference type="SAM" id="Phobius"/>
    </source>
</evidence>
<feature type="transmembrane region" description="Helical" evidence="1">
    <location>
        <begin position="20"/>
        <end position="38"/>
    </location>
</feature>
<organism evidence="2 3">
    <name type="scientific">Peribacillus muralis</name>
    <dbReference type="NCBI Taxonomy" id="264697"/>
    <lineage>
        <taxon>Bacteria</taxon>
        <taxon>Bacillati</taxon>
        <taxon>Bacillota</taxon>
        <taxon>Bacilli</taxon>
        <taxon>Bacillales</taxon>
        <taxon>Bacillaceae</taxon>
        <taxon>Peribacillus</taxon>
    </lineage>
</organism>
<accession>A0A1B3XMW8</accession>
<gene>
    <name evidence="2" type="ORF">ABE28_009335</name>
</gene>
<proteinExistence type="predicted"/>
<keyword evidence="1" id="KW-1133">Transmembrane helix</keyword>
<sequence length="70" mass="7908">MENVNWYPLKQTLDVMSLELALILFIPLIVGLIVKFTLARVIRLPNNISNFVSTVVVLLIIYKVVIIVLG</sequence>
<dbReference type="Proteomes" id="UP000077926">
    <property type="component" value="Chromosome"/>
</dbReference>
<keyword evidence="3" id="KW-1185">Reference proteome</keyword>
<name>A0A1B3XMW8_9BACI</name>
<dbReference type="KEGG" id="bmur:ABE28_009335"/>
<keyword evidence="1" id="KW-0812">Transmembrane</keyword>
<keyword evidence="1" id="KW-0472">Membrane</keyword>
<dbReference type="AlphaFoldDB" id="A0A1B3XMW8"/>
<evidence type="ECO:0000313" key="2">
    <source>
        <dbReference type="EMBL" id="AOH54551.1"/>
    </source>
</evidence>
<dbReference type="STRING" id="264697.ABE28_009335"/>
<reference evidence="2 3" key="1">
    <citation type="submission" date="2016-08" db="EMBL/GenBank/DDBJ databases">
        <title>Complete genome sequence of Bacillus muralis G25-68, a strain with toxicity to nematodes.</title>
        <authorList>
            <person name="Zheng Z."/>
        </authorList>
    </citation>
    <scope>NUCLEOTIDE SEQUENCE [LARGE SCALE GENOMIC DNA]</scope>
    <source>
        <strain evidence="2 3">G25-68</strain>
    </source>
</reference>
<feature type="transmembrane region" description="Helical" evidence="1">
    <location>
        <begin position="50"/>
        <end position="69"/>
    </location>
</feature>
<protein>
    <submittedName>
        <fullName evidence="2">Uncharacterized protein</fullName>
    </submittedName>
</protein>
<dbReference type="EMBL" id="CP017080">
    <property type="protein sequence ID" value="AOH54551.1"/>
    <property type="molecule type" value="Genomic_DNA"/>
</dbReference>